<dbReference type="GO" id="GO:0008531">
    <property type="term" value="F:riboflavin kinase activity"/>
    <property type="evidence" value="ECO:0007669"/>
    <property type="project" value="UniProtKB-UniRule"/>
</dbReference>
<dbReference type="SUPFAM" id="SSF82114">
    <property type="entry name" value="Riboflavin kinase-like"/>
    <property type="match status" value="1"/>
</dbReference>
<evidence type="ECO:0000256" key="13">
    <source>
        <dbReference type="ARBA" id="ARBA00049494"/>
    </source>
</evidence>
<keyword evidence="17" id="KW-1185">Reference proteome</keyword>
<keyword evidence="8 14" id="KW-0418">Kinase</keyword>
<name>A0A8I1DDA5_THEIN</name>
<dbReference type="AlphaFoldDB" id="A0A8I1DDA5"/>
<evidence type="ECO:0000313" key="16">
    <source>
        <dbReference type="EMBL" id="MBH8596368.1"/>
    </source>
</evidence>
<evidence type="ECO:0000256" key="6">
    <source>
        <dbReference type="ARBA" id="ARBA00022695"/>
    </source>
</evidence>
<comment type="pathway">
    <text evidence="2 14">Cofactor biosynthesis; FMN biosynthesis; FMN from riboflavin (ATP route): step 1/1.</text>
</comment>
<organism evidence="16 17">
    <name type="scientific">Thermoactinomyces intermedius</name>
    <dbReference type="NCBI Taxonomy" id="2024"/>
    <lineage>
        <taxon>Bacteria</taxon>
        <taxon>Bacillati</taxon>
        <taxon>Bacillota</taxon>
        <taxon>Bacilli</taxon>
        <taxon>Bacillales</taxon>
        <taxon>Thermoactinomycetaceae</taxon>
        <taxon>Thermoactinomyces</taxon>
    </lineage>
</organism>
<evidence type="ECO:0000256" key="7">
    <source>
        <dbReference type="ARBA" id="ARBA00022741"/>
    </source>
</evidence>
<evidence type="ECO:0000256" key="5">
    <source>
        <dbReference type="ARBA" id="ARBA00022679"/>
    </source>
</evidence>
<comment type="pathway">
    <text evidence="1 14">Cofactor biosynthesis; FAD biosynthesis; FAD from FMN: step 1/1.</text>
</comment>
<feature type="domain" description="Riboflavin kinase" evidence="15">
    <location>
        <begin position="184"/>
        <end position="310"/>
    </location>
</feature>
<dbReference type="NCBIfam" id="TIGR00083">
    <property type="entry name" value="ribF"/>
    <property type="match status" value="1"/>
</dbReference>
<dbReference type="CDD" id="cd02064">
    <property type="entry name" value="FAD_synthetase_N"/>
    <property type="match status" value="1"/>
</dbReference>
<evidence type="ECO:0000313" key="17">
    <source>
        <dbReference type="Proteomes" id="UP000633619"/>
    </source>
</evidence>
<comment type="catalytic activity">
    <reaction evidence="12 14">
        <text>riboflavin + ATP = FMN + ADP + H(+)</text>
        <dbReference type="Rhea" id="RHEA:14357"/>
        <dbReference type="ChEBI" id="CHEBI:15378"/>
        <dbReference type="ChEBI" id="CHEBI:30616"/>
        <dbReference type="ChEBI" id="CHEBI:57986"/>
        <dbReference type="ChEBI" id="CHEBI:58210"/>
        <dbReference type="ChEBI" id="CHEBI:456216"/>
        <dbReference type="EC" id="2.7.1.26"/>
    </reaction>
</comment>
<dbReference type="GO" id="GO:0005524">
    <property type="term" value="F:ATP binding"/>
    <property type="evidence" value="ECO:0007669"/>
    <property type="project" value="UniProtKB-UniRule"/>
</dbReference>
<dbReference type="EMBL" id="JAECVW010000014">
    <property type="protein sequence ID" value="MBH8596368.1"/>
    <property type="molecule type" value="Genomic_DNA"/>
</dbReference>
<keyword evidence="10 14" id="KW-0067">ATP-binding</keyword>
<dbReference type="InterPro" id="IPR002606">
    <property type="entry name" value="Riboflavin_kinase_bac"/>
</dbReference>
<dbReference type="InterPro" id="IPR014729">
    <property type="entry name" value="Rossmann-like_a/b/a_fold"/>
</dbReference>
<dbReference type="Pfam" id="PF06574">
    <property type="entry name" value="FAD_syn"/>
    <property type="match status" value="1"/>
</dbReference>
<dbReference type="InterPro" id="IPR015864">
    <property type="entry name" value="FAD_synthase"/>
</dbReference>
<dbReference type="GO" id="GO:0009231">
    <property type="term" value="P:riboflavin biosynthetic process"/>
    <property type="evidence" value="ECO:0007669"/>
    <property type="project" value="InterPro"/>
</dbReference>
<dbReference type="InterPro" id="IPR015865">
    <property type="entry name" value="Riboflavin_kinase_bac/euk"/>
</dbReference>
<comment type="similarity">
    <text evidence="14">Belongs to the ribF family.</text>
</comment>
<keyword evidence="3 14" id="KW-0285">Flavoprotein</keyword>
<dbReference type="GO" id="GO:0003919">
    <property type="term" value="F:FMN adenylyltransferase activity"/>
    <property type="evidence" value="ECO:0007669"/>
    <property type="project" value="UniProtKB-UniRule"/>
</dbReference>
<keyword evidence="11" id="KW-0511">Multifunctional enzyme</keyword>
<keyword evidence="6 14" id="KW-0548">Nucleotidyltransferase</keyword>
<dbReference type="GO" id="GO:0006747">
    <property type="term" value="P:FAD biosynthetic process"/>
    <property type="evidence" value="ECO:0007669"/>
    <property type="project" value="UniProtKB-UniRule"/>
</dbReference>
<dbReference type="PANTHER" id="PTHR22749:SF6">
    <property type="entry name" value="RIBOFLAVIN KINASE"/>
    <property type="match status" value="1"/>
</dbReference>
<evidence type="ECO:0000256" key="9">
    <source>
        <dbReference type="ARBA" id="ARBA00022827"/>
    </source>
</evidence>
<dbReference type="UniPathway" id="UPA00277">
    <property type="reaction ID" value="UER00407"/>
</dbReference>
<keyword evidence="4 14" id="KW-0288">FMN</keyword>
<dbReference type="UniPathway" id="UPA00276">
    <property type="reaction ID" value="UER00406"/>
</dbReference>
<evidence type="ECO:0000256" key="12">
    <source>
        <dbReference type="ARBA" id="ARBA00047880"/>
    </source>
</evidence>
<proteinExistence type="inferred from homology"/>
<dbReference type="InterPro" id="IPR023468">
    <property type="entry name" value="Riboflavin_kinase"/>
</dbReference>
<evidence type="ECO:0000256" key="2">
    <source>
        <dbReference type="ARBA" id="ARBA00005201"/>
    </source>
</evidence>
<evidence type="ECO:0000256" key="11">
    <source>
        <dbReference type="ARBA" id="ARBA00023268"/>
    </source>
</evidence>
<dbReference type="SUPFAM" id="SSF52374">
    <property type="entry name" value="Nucleotidylyl transferase"/>
    <property type="match status" value="1"/>
</dbReference>
<gene>
    <name evidence="16" type="ORF">I8U20_13770</name>
</gene>
<dbReference type="Gene3D" id="2.40.30.30">
    <property type="entry name" value="Riboflavin kinase-like"/>
    <property type="match status" value="1"/>
</dbReference>
<dbReference type="Proteomes" id="UP000633619">
    <property type="component" value="Unassembled WGS sequence"/>
</dbReference>
<dbReference type="FunFam" id="3.40.50.620:FF:000021">
    <property type="entry name" value="Riboflavin biosynthesis protein"/>
    <property type="match status" value="1"/>
</dbReference>
<sequence>METIHLTYPMIDQPTDQEPISLAIGFFDGVHLGHQAVIRKAMDLARELKAVPAVMTFDPHPREVLGQEAIHRYLTPFPDKLEQFARLGVRKVYVVRFDRNFASLSKEEFVTDILLPLGVKGVVTGYNFTFGHKAEGKAEDLTELGKGHFVTEIVSLIQQDQGVISSTRLRRALAEGDVKTARDILGRPYSLEGEVVQGDQRGRLMGFPTANLDLKAPYFVPARGVYVVKATMDEVSSFGIMNIGVRPTFRSDQPSERLEVHLLGQSGNYYGKKCRVEFYHFLREEKRFPSVEALIQQIEKDRQEAEQWLKLFAQ</sequence>
<dbReference type="Pfam" id="PF01687">
    <property type="entry name" value="Flavokinase"/>
    <property type="match status" value="1"/>
</dbReference>
<evidence type="ECO:0000256" key="4">
    <source>
        <dbReference type="ARBA" id="ARBA00022643"/>
    </source>
</evidence>
<dbReference type="NCBIfam" id="NF004160">
    <property type="entry name" value="PRK05627.1-3"/>
    <property type="match status" value="1"/>
</dbReference>
<dbReference type="SMART" id="SM00904">
    <property type="entry name" value="Flavokinase"/>
    <property type="match status" value="1"/>
</dbReference>
<reference evidence="16 17" key="1">
    <citation type="submission" date="2020-12" db="EMBL/GenBank/DDBJ databases">
        <title>WGS of Thermoactinomyces spp.</title>
        <authorList>
            <person name="Cheng K."/>
        </authorList>
    </citation>
    <scope>NUCLEOTIDE SEQUENCE [LARGE SCALE GENOMIC DNA]</scope>
    <source>
        <strain evidence="17">CICC 10671\DSM 43846</strain>
    </source>
</reference>
<evidence type="ECO:0000256" key="10">
    <source>
        <dbReference type="ARBA" id="ARBA00022840"/>
    </source>
</evidence>
<evidence type="ECO:0000256" key="8">
    <source>
        <dbReference type="ARBA" id="ARBA00022777"/>
    </source>
</evidence>
<keyword evidence="5 14" id="KW-0808">Transferase</keyword>
<keyword evidence="9 14" id="KW-0274">FAD</keyword>
<comment type="caution">
    <text evidence="16">The sequence shown here is derived from an EMBL/GenBank/DDBJ whole genome shotgun (WGS) entry which is preliminary data.</text>
</comment>
<evidence type="ECO:0000259" key="15">
    <source>
        <dbReference type="SMART" id="SM00904"/>
    </source>
</evidence>
<dbReference type="Gene3D" id="3.40.50.620">
    <property type="entry name" value="HUPs"/>
    <property type="match status" value="1"/>
</dbReference>
<comment type="catalytic activity">
    <reaction evidence="13 14">
        <text>FMN + ATP + H(+) = FAD + diphosphate</text>
        <dbReference type="Rhea" id="RHEA:17237"/>
        <dbReference type="ChEBI" id="CHEBI:15378"/>
        <dbReference type="ChEBI" id="CHEBI:30616"/>
        <dbReference type="ChEBI" id="CHEBI:33019"/>
        <dbReference type="ChEBI" id="CHEBI:57692"/>
        <dbReference type="ChEBI" id="CHEBI:58210"/>
        <dbReference type="EC" id="2.7.7.2"/>
    </reaction>
</comment>
<dbReference type="RefSeq" id="WP_181733023.1">
    <property type="nucleotide sequence ID" value="NZ_JACEIR010000016.1"/>
</dbReference>
<keyword evidence="7 14" id="KW-0547">Nucleotide-binding</keyword>
<dbReference type="PANTHER" id="PTHR22749">
    <property type="entry name" value="RIBOFLAVIN KINASE/FMN ADENYLYLTRANSFERASE"/>
    <property type="match status" value="1"/>
</dbReference>
<accession>A0A8I1DDA5</accession>
<dbReference type="InterPro" id="IPR023465">
    <property type="entry name" value="Riboflavin_kinase_dom_sf"/>
</dbReference>
<dbReference type="GO" id="GO:0009398">
    <property type="term" value="P:FMN biosynthetic process"/>
    <property type="evidence" value="ECO:0007669"/>
    <property type="project" value="UniProtKB-UniRule"/>
</dbReference>
<dbReference type="PIRSF" id="PIRSF004491">
    <property type="entry name" value="FAD_Synth"/>
    <property type="match status" value="1"/>
</dbReference>
<evidence type="ECO:0000256" key="14">
    <source>
        <dbReference type="PIRNR" id="PIRNR004491"/>
    </source>
</evidence>
<protein>
    <recommendedName>
        <fullName evidence="14">Riboflavin biosynthesis protein</fullName>
    </recommendedName>
    <domain>
        <recommendedName>
            <fullName evidence="14">Riboflavin kinase</fullName>
            <ecNumber evidence="14">2.7.1.26</ecNumber>
        </recommendedName>
        <alternativeName>
            <fullName evidence="14">Flavokinase</fullName>
        </alternativeName>
    </domain>
    <domain>
        <recommendedName>
            <fullName evidence="14">FMN adenylyltransferase</fullName>
            <ecNumber evidence="14">2.7.7.2</ecNumber>
        </recommendedName>
        <alternativeName>
            <fullName evidence="14">FAD pyrophosphorylase</fullName>
        </alternativeName>
        <alternativeName>
            <fullName evidence="14">FAD synthase</fullName>
        </alternativeName>
    </domain>
</protein>
<evidence type="ECO:0000256" key="3">
    <source>
        <dbReference type="ARBA" id="ARBA00022630"/>
    </source>
</evidence>
<dbReference type="EC" id="2.7.1.26" evidence="14"/>
<dbReference type="EC" id="2.7.7.2" evidence="14"/>
<dbReference type="NCBIfam" id="NF004162">
    <property type="entry name" value="PRK05627.1-5"/>
    <property type="match status" value="1"/>
</dbReference>
<evidence type="ECO:0000256" key="1">
    <source>
        <dbReference type="ARBA" id="ARBA00004726"/>
    </source>
</evidence>